<dbReference type="Pfam" id="PF17921">
    <property type="entry name" value="Integrase_H2C2"/>
    <property type="match status" value="1"/>
</dbReference>
<organism evidence="10 11">
    <name type="scientific">Labeo rohita</name>
    <name type="common">Indian major carp</name>
    <name type="synonym">Cyprinus rohita</name>
    <dbReference type="NCBI Taxonomy" id="84645"/>
    <lineage>
        <taxon>Eukaryota</taxon>
        <taxon>Metazoa</taxon>
        <taxon>Chordata</taxon>
        <taxon>Craniata</taxon>
        <taxon>Vertebrata</taxon>
        <taxon>Euteleostomi</taxon>
        <taxon>Actinopterygii</taxon>
        <taxon>Neopterygii</taxon>
        <taxon>Teleostei</taxon>
        <taxon>Ostariophysi</taxon>
        <taxon>Cypriniformes</taxon>
        <taxon>Cyprinidae</taxon>
        <taxon>Labeoninae</taxon>
        <taxon>Labeonini</taxon>
        <taxon>Labeo</taxon>
    </lineage>
</organism>
<dbReference type="InterPro" id="IPR036397">
    <property type="entry name" value="RNaseH_sf"/>
</dbReference>
<dbReference type="InterPro" id="IPR001584">
    <property type="entry name" value="Integrase_cat-core"/>
</dbReference>
<evidence type="ECO:0000256" key="5">
    <source>
        <dbReference type="ARBA" id="ARBA00022801"/>
    </source>
</evidence>
<dbReference type="SUPFAM" id="SSF56672">
    <property type="entry name" value="DNA/RNA polymerases"/>
    <property type="match status" value="1"/>
</dbReference>
<evidence type="ECO:0000313" key="11">
    <source>
        <dbReference type="Proteomes" id="UP000830375"/>
    </source>
</evidence>
<dbReference type="InterPro" id="IPR050951">
    <property type="entry name" value="Retrovirus_Pol_polyprotein"/>
</dbReference>
<evidence type="ECO:0000256" key="2">
    <source>
        <dbReference type="ARBA" id="ARBA00022695"/>
    </source>
</evidence>
<dbReference type="Pfam" id="PF17917">
    <property type="entry name" value="RT_RNaseH"/>
    <property type="match status" value="1"/>
</dbReference>
<comment type="caution">
    <text evidence="10">The sequence shown here is derived from an EMBL/GenBank/DDBJ whole genome shotgun (WGS) entry which is preliminary data.</text>
</comment>
<accession>A0ABQ8L5D5</accession>
<evidence type="ECO:0000256" key="4">
    <source>
        <dbReference type="ARBA" id="ARBA00022759"/>
    </source>
</evidence>
<keyword evidence="1" id="KW-0808">Transferase</keyword>
<keyword evidence="5" id="KW-0378">Hydrolase</keyword>
<dbReference type="PROSITE" id="PS50994">
    <property type="entry name" value="INTEGRASE"/>
    <property type="match status" value="1"/>
</dbReference>
<reference evidence="10 11" key="1">
    <citation type="submission" date="2022-01" db="EMBL/GenBank/DDBJ databases">
        <title>A high-quality chromosome-level genome assembly of rohu carp, Labeo rohita.</title>
        <authorList>
            <person name="Arick M.A. II"/>
            <person name="Hsu C.-Y."/>
            <person name="Magbanua Z."/>
            <person name="Pechanova O."/>
            <person name="Grover C."/>
            <person name="Miller E."/>
            <person name="Thrash A."/>
            <person name="Ezzel L."/>
            <person name="Alam S."/>
            <person name="Benzie J."/>
            <person name="Hamilton M."/>
            <person name="Karsi A."/>
            <person name="Lawrence M.L."/>
            <person name="Peterson D.G."/>
        </authorList>
    </citation>
    <scope>NUCLEOTIDE SEQUENCE [LARGE SCALE GENOMIC DNA]</scope>
    <source>
        <strain evidence="11">BAU-BD-2019</strain>
        <tissue evidence="10">Blood</tissue>
    </source>
</reference>
<dbReference type="Gene3D" id="1.10.340.70">
    <property type="match status" value="1"/>
</dbReference>
<evidence type="ECO:0000256" key="8">
    <source>
        <dbReference type="SAM" id="MobiDB-lite"/>
    </source>
</evidence>
<feature type="compositionally biased region" description="Basic and acidic residues" evidence="8">
    <location>
        <begin position="696"/>
        <end position="705"/>
    </location>
</feature>
<sequence>MVLYYQRFIQNFSTIAKPLFALTATPRGTKTPGKGAAAFEKLGPGEWREEHSRAFQQLKAALVTEGETRARPIAFACKALTRAQAKYPAHRLEFLALKWSVCDKFSHWLKGHDFVVWTDNNPLTYILTKPKLDACEQRWVSRLVPYRFSIKYIPGSKNIVADALSRQPFIHNRVSQRLLNEPYSALLEEAQQFERDTVQDAFRLSGDIQSTGDPPCVTANNCPLSSAEVSAVLEGHSDCEAGVQSRAVSLIAQDTQQLLPPYHYQSSPWKNSRRNSRRILVCPGSFFMSVEVMMGVHDEAGHQGQNRTMYLMRQRFFWVGLEHDVRGYVKCCKRCVVSKTLEPEGRAPLESVKTSIPMELVCIDFWTAENSKVSKAGSATAVGRYFCVYGFPDRIHSDQGANFESHLIRELLQVAGVKKSRTTAYHPMGNGLVERFNRTLGSMIRALPPRSKEKWSQLLQTLTFAYNCTAHESTGYAPFYLMFGRIPKLPVDVMFGNVERDCDIVDYDKYVKRMKDDLKEALTIAQRNIDASQLCQTELYNQKTKGCNIELGDQVLLANKGERGKRKLADRWESTPYRVVALNPQCHIYQIRNTKTGHERTVNRNLLLQANFLPLELEEPELSEISGGSALGSRNVFVDDDVGPGSELCSVSERVASWVEKTLASRDPQQRLPCRSDSAASLDVIPGSSGQGQVLSRDDCTREDSNVGSPDEGLSCDSHSALSEIVLHDRRVSPVGDIEPPPAQGDRGVRTRGVSLVEHFQSFPSRTYNIVSLMYVKLTSAWVAHFSPQILLSDVREADERVGCSLLSANIAECDQSERI</sequence>
<evidence type="ECO:0000313" key="10">
    <source>
        <dbReference type="EMBL" id="KAI2645406.1"/>
    </source>
</evidence>
<keyword evidence="6" id="KW-0695">RNA-directed DNA polymerase</keyword>
<feature type="region of interest" description="Disordered" evidence="8">
    <location>
        <begin position="680"/>
        <end position="714"/>
    </location>
</feature>
<keyword evidence="4" id="KW-0255">Endonuclease</keyword>
<feature type="domain" description="Integrase catalytic" evidence="9">
    <location>
        <begin position="388"/>
        <end position="486"/>
    </location>
</feature>
<dbReference type="CDD" id="cd09274">
    <property type="entry name" value="RNase_HI_RT_Ty3"/>
    <property type="match status" value="1"/>
</dbReference>
<keyword evidence="11" id="KW-1185">Reference proteome</keyword>
<keyword evidence="3" id="KW-0540">Nuclease</keyword>
<dbReference type="PANTHER" id="PTHR37984">
    <property type="entry name" value="PROTEIN CBG26694"/>
    <property type="match status" value="1"/>
</dbReference>
<dbReference type="Proteomes" id="UP000830375">
    <property type="component" value="Unassembled WGS sequence"/>
</dbReference>
<dbReference type="EMBL" id="JACTAM010002256">
    <property type="protein sequence ID" value="KAI2645406.1"/>
    <property type="molecule type" value="Genomic_DNA"/>
</dbReference>
<dbReference type="InterPro" id="IPR043502">
    <property type="entry name" value="DNA/RNA_pol_sf"/>
</dbReference>
<protein>
    <recommendedName>
        <fullName evidence="7">Gypsy retrotransposon integrase-like protein 1</fullName>
    </recommendedName>
</protein>
<dbReference type="InterPro" id="IPR043128">
    <property type="entry name" value="Rev_trsase/Diguanyl_cyclase"/>
</dbReference>
<dbReference type="PANTHER" id="PTHR37984:SF15">
    <property type="entry name" value="INTEGRASE CATALYTIC DOMAIN-CONTAINING PROTEIN"/>
    <property type="match status" value="1"/>
</dbReference>
<evidence type="ECO:0000256" key="7">
    <source>
        <dbReference type="ARBA" id="ARBA00039658"/>
    </source>
</evidence>
<evidence type="ECO:0000259" key="9">
    <source>
        <dbReference type="PROSITE" id="PS50994"/>
    </source>
</evidence>
<dbReference type="Gene3D" id="3.30.420.10">
    <property type="entry name" value="Ribonuclease H-like superfamily/Ribonuclease H"/>
    <property type="match status" value="1"/>
</dbReference>
<gene>
    <name evidence="10" type="ORF">H4Q32_025742</name>
</gene>
<evidence type="ECO:0000256" key="6">
    <source>
        <dbReference type="ARBA" id="ARBA00022918"/>
    </source>
</evidence>
<name>A0ABQ8L5D5_LABRO</name>
<evidence type="ECO:0000256" key="3">
    <source>
        <dbReference type="ARBA" id="ARBA00022722"/>
    </source>
</evidence>
<dbReference type="InterPro" id="IPR041588">
    <property type="entry name" value="Integrase_H2C2"/>
</dbReference>
<evidence type="ECO:0000256" key="1">
    <source>
        <dbReference type="ARBA" id="ARBA00022679"/>
    </source>
</evidence>
<dbReference type="SUPFAM" id="SSF53098">
    <property type="entry name" value="Ribonuclease H-like"/>
    <property type="match status" value="1"/>
</dbReference>
<proteinExistence type="predicted"/>
<dbReference type="InterPro" id="IPR012337">
    <property type="entry name" value="RNaseH-like_sf"/>
</dbReference>
<dbReference type="InterPro" id="IPR041373">
    <property type="entry name" value="RT_RNaseH"/>
</dbReference>
<keyword evidence="2" id="KW-0548">Nucleotidyltransferase</keyword>
<dbReference type="Gene3D" id="3.30.70.270">
    <property type="match status" value="1"/>
</dbReference>